<accession>A0A6C0BM33</accession>
<feature type="compositionally biased region" description="Pro residues" evidence="1">
    <location>
        <begin position="475"/>
        <end position="489"/>
    </location>
</feature>
<feature type="region of interest" description="Disordered" evidence="1">
    <location>
        <begin position="259"/>
        <end position="285"/>
    </location>
</feature>
<dbReference type="Pfam" id="PF04488">
    <property type="entry name" value="Gly_transf_sug"/>
    <property type="match status" value="1"/>
</dbReference>
<sequence>MSGYHNTDYNLPSNFDWIAYRSLNPDLRFIMSSKDAIKHYKQHGYRQNRRYTFEEDANISNTSNVSNTLNTPKSTPTATVLVKSSIVPVDPLGIMSQRVVDVYQNRLSEVPDQFDWLAYKSLNKDLRFLKSYGDAVKHYREHGHYQQRPYHFPETAATGSAPVLNYLENDVKANRLLEMTEVNYSELNKQNGIPVEFNWQVYKSCNPDLHIKTYQEAVAHYREHGYRESRKYSLEPVPTEIGTSSEHILTTDASIVVPNDLSGSMGLQPQPPPQPPQPPQPEEHLPKDFDWLAYKSINSDLNFLNSRADAVRHYLKYGQQEGRKYQFDSPDSNGVLGRLEKVASDYDWISYRPVGPHREQKESENSPSDVVLPKNFDWMAYKMRNPDLSMIKSQADAIKHYKEHGYRDHRPYVMELVSQVANSNNTDGIPPGFNWIYYRSQYPDLKYIITNEQEAIQHYLNHGQLENRKCAPGPEDIPVPPTRPLPTPRTRPLERRRATKISTKSQIPPSVNTVMCPIVPVKSKGEHPRLGKVVNPQTSDQPRIVSTPSPTTGMIPKIIHFIYGFKSQTTEFGVTQYIAIMSAYHLNKPDHIYFHYRYMPYGPLWDKVKPYLTLVETDPPTHVFDRQVKRYAHQADIVRLNVLNHTGGIYLDMDTICLRPVIPYLKYDFVMGIQGENYGLCNAVIMAKPETKFGQEWYQSYQSFSQNWDLHSVRIPLAISKQYPITIAPNDAFFYPLWDPFPELVLSETINYDCCHRVFQNSYCMHLWETWCGRDLQKTTLETLWTHKSFYHLLARKFVENPITILIIVHDPMKSESMVSVSETIASIGTWYSAVGRDEVAQVVVYNQCHQEGQMHEYLTHLPEINPKFHVIREENGNDEVSVLQIKKKLCARVTRGIICLAETPWKLVNVEWLLEARDLLYDESIGMIMGHSSEHSTVTTFSLTPNATIHISLPPDARIFRSELLEYGVHFTTDTDIVKSDREFCQQITVLGKQICMLTPKDVNED</sequence>
<feature type="region of interest" description="Disordered" evidence="1">
    <location>
        <begin position="473"/>
        <end position="494"/>
    </location>
</feature>
<dbReference type="PANTHER" id="PTHR46830">
    <property type="entry name" value="TRANSFERASE, PUTATIVE-RELATED"/>
    <property type="match status" value="1"/>
</dbReference>
<proteinExistence type="predicted"/>
<name>A0A6C0BM33_9ZZZZ</name>
<evidence type="ECO:0000313" key="2">
    <source>
        <dbReference type="EMBL" id="QHS92639.1"/>
    </source>
</evidence>
<feature type="compositionally biased region" description="Polar residues" evidence="1">
    <location>
        <begin position="535"/>
        <end position="549"/>
    </location>
</feature>
<dbReference type="SUPFAM" id="SSF53448">
    <property type="entry name" value="Nucleotide-diphospho-sugar transferases"/>
    <property type="match status" value="1"/>
</dbReference>
<dbReference type="PANTHER" id="PTHR46830:SF2">
    <property type="entry name" value="ALPHA-1,4-N-ACETYLGLUCOSAMINYLTRANSFERASE"/>
    <property type="match status" value="1"/>
</dbReference>
<dbReference type="EMBL" id="MN739183">
    <property type="protein sequence ID" value="QHS92639.1"/>
    <property type="molecule type" value="Genomic_DNA"/>
</dbReference>
<dbReference type="Gene3D" id="3.90.550.20">
    <property type="match status" value="1"/>
</dbReference>
<organism evidence="2">
    <name type="scientific">viral metagenome</name>
    <dbReference type="NCBI Taxonomy" id="1070528"/>
    <lineage>
        <taxon>unclassified sequences</taxon>
        <taxon>metagenomes</taxon>
        <taxon>organismal metagenomes</taxon>
    </lineage>
</organism>
<dbReference type="InterPro" id="IPR029044">
    <property type="entry name" value="Nucleotide-diphossugar_trans"/>
</dbReference>
<feature type="region of interest" description="Disordered" evidence="1">
    <location>
        <begin position="527"/>
        <end position="549"/>
    </location>
</feature>
<dbReference type="InterPro" id="IPR007577">
    <property type="entry name" value="GlycoTrfase_DXD_sugar-bd_CS"/>
</dbReference>
<dbReference type="AlphaFoldDB" id="A0A6C0BM33"/>
<reference evidence="2" key="1">
    <citation type="journal article" date="2020" name="Nature">
        <title>Giant virus diversity and host interactions through global metagenomics.</title>
        <authorList>
            <person name="Schulz F."/>
            <person name="Roux S."/>
            <person name="Paez-Espino D."/>
            <person name="Jungbluth S."/>
            <person name="Walsh D.A."/>
            <person name="Denef V.J."/>
            <person name="McMahon K.D."/>
            <person name="Konstantinidis K.T."/>
            <person name="Eloe-Fadrosh E.A."/>
            <person name="Kyrpides N.C."/>
            <person name="Woyke T."/>
        </authorList>
    </citation>
    <scope>NUCLEOTIDE SEQUENCE</scope>
    <source>
        <strain evidence="2">GVMAG-M-3300014204-73</strain>
    </source>
</reference>
<evidence type="ECO:0000256" key="1">
    <source>
        <dbReference type="SAM" id="MobiDB-lite"/>
    </source>
</evidence>
<feature type="compositionally biased region" description="Pro residues" evidence="1">
    <location>
        <begin position="269"/>
        <end position="280"/>
    </location>
</feature>
<protein>
    <submittedName>
        <fullName evidence="2">Uncharacterized protein</fullName>
    </submittedName>
</protein>